<keyword evidence="9" id="KW-1185">Reference proteome</keyword>
<keyword evidence="6 7" id="KW-0472">Membrane</keyword>
<dbReference type="RefSeq" id="WP_007317783.1">
    <property type="nucleotide sequence ID" value="NZ_BAEH01000054.1"/>
</dbReference>
<evidence type="ECO:0000256" key="1">
    <source>
        <dbReference type="ARBA" id="ARBA00004651"/>
    </source>
</evidence>
<feature type="transmembrane region" description="Helical" evidence="7">
    <location>
        <begin position="100"/>
        <end position="122"/>
    </location>
</feature>
<keyword evidence="3" id="KW-1003">Cell membrane</keyword>
<dbReference type="Pfam" id="PF03601">
    <property type="entry name" value="Cons_hypoth698"/>
    <property type="match status" value="1"/>
</dbReference>
<dbReference type="STRING" id="1077974.GOEFS_054_00600"/>
<feature type="transmembrane region" description="Helical" evidence="7">
    <location>
        <begin position="20"/>
        <end position="39"/>
    </location>
</feature>
<accession>H0R045</accession>
<evidence type="ECO:0000313" key="8">
    <source>
        <dbReference type="EMBL" id="GAB18446.1"/>
    </source>
</evidence>
<evidence type="ECO:0000256" key="5">
    <source>
        <dbReference type="ARBA" id="ARBA00022989"/>
    </source>
</evidence>
<proteinExistence type="inferred from homology"/>
<feature type="transmembrane region" description="Helical" evidence="7">
    <location>
        <begin position="321"/>
        <end position="342"/>
    </location>
</feature>
<protein>
    <recommendedName>
        <fullName evidence="10">Sulfate exporter family transporter</fullName>
    </recommendedName>
</protein>
<dbReference type="AlphaFoldDB" id="H0R045"/>
<name>H0R045_9ACTN</name>
<comment type="caution">
    <text evidence="8">The sequence shown here is derived from an EMBL/GenBank/DDBJ whole genome shotgun (WGS) entry which is preliminary data.</text>
</comment>
<dbReference type="Proteomes" id="UP000035034">
    <property type="component" value="Unassembled WGS sequence"/>
</dbReference>
<gene>
    <name evidence="8" type="ORF">GOEFS_054_00600</name>
</gene>
<organism evidence="8 9">
    <name type="scientific">Gordonia effusa NBRC 100432</name>
    <dbReference type="NCBI Taxonomy" id="1077974"/>
    <lineage>
        <taxon>Bacteria</taxon>
        <taxon>Bacillati</taxon>
        <taxon>Actinomycetota</taxon>
        <taxon>Actinomycetes</taxon>
        <taxon>Mycobacteriales</taxon>
        <taxon>Gordoniaceae</taxon>
        <taxon>Gordonia</taxon>
    </lineage>
</organism>
<evidence type="ECO:0000256" key="3">
    <source>
        <dbReference type="ARBA" id="ARBA00022475"/>
    </source>
</evidence>
<evidence type="ECO:0000256" key="4">
    <source>
        <dbReference type="ARBA" id="ARBA00022692"/>
    </source>
</evidence>
<feature type="transmembrane region" description="Helical" evidence="7">
    <location>
        <begin position="221"/>
        <end position="241"/>
    </location>
</feature>
<evidence type="ECO:0000256" key="6">
    <source>
        <dbReference type="ARBA" id="ARBA00023136"/>
    </source>
</evidence>
<comment type="subcellular location">
    <subcellularLocation>
        <location evidence="1">Cell membrane</location>
        <topology evidence="1">Multi-pass membrane protein</topology>
    </subcellularLocation>
</comment>
<comment type="similarity">
    <text evidence="2">Belongs to the UPF0324 family.</text>
</comment>
<keyword evidence="4 7" id="KW-0812">Transmembrane</keyword>
<feature type="transmembrane region" description="Helical" evidence="7">
    <location>
        <begin position="134"/>
        <end position="150"/>
    </location>
</feature>
<sequence>MTKSLALPTSTGHRPNHPVAGLTSGLIFSALGAGAALGASRLVPAVSPLLVAILLGAVAANVWSIPTRLQPGIAFSAKRLLRCGVALLGLQLVLGDVARLGWGMIVVVVAIVGLGVAGTMYVGKLLGLSWHQRVLIACGFSICGAAAIAATDGVIDAKEEEVATSVALVVVFGTLMIPLLPLMSHTLGLSETAAGMWAGGAIHEVAQVVAAGGAIGATALSVAVVVKLARVLLLAPMMAVLAVRQRRQLADAPDSPTTRPPLVPLFVVGFIGLMLLRSSSVLPDQLVDAGKVVQTALLTTSMFALGLGVRLTAMRSVGIRPVVLATFSTVWVAGVALVGVLLTGH</sequence>
<feature type="transmembrane region" description="Helical" evidence="7">
    <location>
        <begin position="162"/>
        <end position="182"/>
    </location>
</feature>
<keyword evidence="5 7" id="KW-1133">Transmembrane helix</keyword>
<dbReference type="InterPro" id="IPR018383">
    <property type="entry name" value="UPF0324_pro"/>
</dbReference>
<feature type="transmembrane region" description="Helical" evidence="7">
    <location>
        <begin position="292"/>
        <end position="309"/>
    </location>
</feature>
<evidence type="ECO:0008006" key="10">
    <source>
        <dbReference type="Google" id="ProtNLM"/>
    </source>
</evidence>
<feature type="transmembrane region" description="Helical" evidence="7">
    <location>
        <begin position="262"/>
        <end position="280"/>
    </location>
</feature>
<dbReference type="EMBL" id="BAEH01000054">
    <property type="protein sequence ID" value="GAB18446.1"/>
    <property type="molecule type" value="Genomic_DNA"/>
</dbReference>
<dbReference type="PANTHER" id="PTHR30106:SF2">
    <property type="entry name" value="UPF0324 INNER MEMBRANE PROTEIN YEIH"/>
    <property type="match status" value="1"/>
</dbReference>
<dbReference type="eggNOG" id="COG2855">
    <property type="taxonomic scope" value="Bacteria"/>
</dbReference>
<feature type="transmembrane region" description="Helical" evidence="7">
    <location>
        <begin position="45"/>
        <end position="65"/>
    </location>
</feature>
<reference evidence="8 9" key="1">
    <citation type="submission" date="2011-12" db="EMBL/GenBank/DDBJ databases">
        <title>Whole genome shotgun sequence of Gordonia effusa NBRC 100432.</title>
        <authorList>
            <person name="Yoshida I."/>
            <person name="Takarada H."/>
            <person name="Hosoyama A."/>
            <person name="Tsuchikane K."/>
            <person name="Katsumata H."/>
            <person name="Yamazaki S."/>
            <person name="Fujita N."/>
        </authorList>
    </citation>
    <scope>NUCLEOTIDE SEQUENCE [LARGE SCALE GENOMIC DNA]</scope>
    <source>
        <strain evidence="8 9">NBRC 100432</strain>
    </source>
</reference>
<evidence type="ECO:0000256" key="2">
    <source>
        <dbReference type="ARBA" id="ARBA00007977"/>
    </source>
</evidence>
<evidence type="ECO:0000256" key="7">
    <source>
        <dbReference type="SAM" id="Phobius"/>
    </source>
</evidence>
<evidence type="ECO:0000313" key="9">
    <source>
        <dbReference type="Proteomes" id="UP000035034"/>
    </source>
</evidence>
<dbReference type="OrthoDB" id="9766798at2"/>
<dbReference type="PANTHER" id="PTHR30106">
    <property type="entry name" value="INNER MEMBRANE PROTEIN YEIH-RELATED"/>
    <property type="match status" value="1"/>
</dbReference>
<dbReference type="GO" id="GO:0005886">
    <property type="term" value="C:plasma membrane"/>
    <property type="evidence" value="ECO:0007669"/>
    <property type="project" value="UniProtKB-SubCell"/>
</dbReference>